<dbReference type="RefSeq" id="XP_018808157.2">
    <property type="nucleotide sequence ID" value="XM_018952612.2"/>
</dbReference>
<dbReference type="Pfam" id="PF00891">
    <property type="entry name" value="Methyltransf_2"/>
    <property type="match status" value="1"/>
</dbReference>
<evidence type="ECO:0000259" key="4">
    <source>
        <dbReference type="Pfam" id="PF00891"/>
    </source>
</evidence>
<evidence type="ECO:0000256" key="2">
    <source>
        <dbReference type="ARBA" id="ARBA00022679"/>
    </source>
</evidence>
<keyword evidence="1" id="KW-0489">Methyltransferase</keyword>
<keyword evidence="2" id="KW-0808">Transferase</keyword>
<dbReference type="GeneID" id="108981438"/>
<dbReference type="AlphaFoldDB" id="A0A2I4DM00"/>
<dbReference type="FunCoup" id="A0A2I4DM00">
    <property type="interactions" value="444"/>
</dbReference>
<evidence type="ECO:0000259" key="5">
    <source>
        <dbReference type="Pfam" id="PF08100"/>
    </source>
</evidence>
<dbReference type="GO" id="GO:0008171">
    <property type="term" value="F:O-methyltransferase activity"/>
    <property type="evidence" value="ECO:0000318"/>
    <property type="project" value="GO_Central"/>
</dbReference>
<dbReference type="GO" id="GO:0046983">
    <property type="term" value="F:protein dimerization activity"/>
    <property type="evidence" value="ECO:0007669"/>
    <property type="project" value="InterPro"/>
</dbReference>
<protein>
    <submittedName>
        <fullName evidence="7">Caffeic acid 3-O-methyltransferase 1-like</fullName>
    </submittedName>
</protein>
<accession>A0A2I4DM00</accession>
<evidence type="ECO:0000313" key="7">
    <source>
        <dbReference type="RefSeq" id="XP_018808157.2"/>
    </source>
</evidence>
<feature type="domain" description="O-methyltransferase C-terminal" evidence="4">
    <location>
        <begin position="143"/>
        <end position="349"/>
    </location>
</feature>
<dbReference type="FunFam" id="1.10.10.10:FF:000357">
    <property type="entry name" value="Caffeic acid 3-O-methyltransferase"/>
    <property type="match status" value="1"/>
</dbReference>
<dbReference type="OrthoDB" id="1606438at2759"/>
<dbReference type="InterPro" id="IPR016461">
    <property type="entry name" value="COMT-like"/>
</dbReference>
<dbReference type="Gene3D" id="1.10.10.10">
    <property type="entry name" value="Winged helix-like DNA-binding domain superfamily/Winged helix DNA-binding domain"/>
    <property type="match status" value="1"/>
</dbReference>
<dbReference type="SUPFAM" id="SSF53335">
    <property type="entry name" value="S-adenosyl-L-methionine-dependent methyltransferases"/>
    <property type="match status" value="1"/>
</dbReference>
<name>A0A2I4DM00_JUGRE</name>
<feature type="domain" description="O-methyltransferase dimerisation" evidence="5">
    <location>
        <begin position="24"/>
        <end position="120"/>
    </location>
</feature>
<dbReference type="InterPro" id="IPR036390">
    <property type="entry name" value="WH_DNA-bd_sf"/>
</dbReference>
<dbReference type="Pfam" id="PF08100">
    <property type="entry name" value="Dimerisation"/>
    <property type="match status" value="1"/>
</dbReference>
<dbReference type="KEGG" id="jre:108981438"/>
<dbReference type="SUPFAM" id="SSF46785">
    <property type="entry name" value="Winged helix' DNA-binding domain"/>
    <property type="match status" value="1"/>
</dbReference>
<dbReference type="Gene3D" id="3.40.50.150">
    <property type="entry name" value="Vaccinia Virus protein VP39"/>
    <property type="match status" value="1"/>
</dbReference>
<dbReference type="InterPro" id="IPR036388">
    <property type="entry name" value="WH-like_DNA-bd_sf"/>
</dbReference>
<sequence length="369" mass="40489">MSSKESQMGTSSTEDQESISEYAMQLTSASVLPSVLKAAIDLGVLEIIGKAGPGALLSASQIASELSTHSNDNLVSSLLLDCMLRVLACHSILTCSITHQNDGHVLRLYGLAPVSKYFVPNQDGGTLAPVLDFMQDKDIMSIWDHLKDAVLEGVLPFYRAHGVDMSNEFKGKEGRLRETSMGRMKSFNQVFMEKILETYKGFEGLKSLVDVGGGDGTILNSIISKYPSIKGVNFDLASVIEKSPPYPGIEHIVGDMFVNIPKGDAIFMKWIIHQHVDKDSLKVLKNCYEALPERGKVILVDMVVPEVSETSAAHKSLFQLYLFLLNSNSHGKERTEREFESLGKVAGFSSIQVAGFAYGFSVVEFYKTM</sequence>
<keyword evidence="6" id="KW-1185">Reference proteome</keyword>
<evidence type="ECO:0000256" key="1">
    <source>
        <dbReference type="ARBA" id="ARBA00022603"/>
    </source>
</evidence>
<proteinExistence type="predicted"/>
<gene>
    <name evidence="7" type="primary">LOC108981438</name>
</gene>
<reference evidence="7" key="1">
    <citation type="submission" date="2025-08" db="UniProtKB">
        <authorList>
            <consortium name="RefSeq"/>
        </authorList>
    </citation>
    <scope>IDENTIFICATION</scope>
    <source>
        <tissue evidence="7">Leaves</tissue>
    </source>
</reference>
<dbReference type="PIRSF" id="PIRSF005739">
    <property type="entry name" value="O-mtase"/>
    <property type="match status" value="1"/>
</dbReference>
<organism evidence="6 7">
    <name type="scientific">Juglans regia</name>
    <name type="common">English walnut</name>
    <dbReference type="NCBI Taxonomy" id="51240"/>
    <lineage>
        <taxon>Eukaryota</taxon>
        <taxon>Viridiplantae</taxon>
        <taxon>Streptophyta</taxon>
        <taxon>Embryophyta</taxon>
        <taxon>Tracheophyta</taxon>
        <taxon>Spermatophyta</taxon>
        <taxon>Magnoliopsida</taxon>
        <taxon>eudicotyledons</taxon>
        <taxon>Gunneridae</taxon>
        <taxon>Pentapetalae</taxon>
        <taxon>rosids</taxon>
        <taxon>fabids</taxon>
        <taxon>Fagales</taxon>
        <taxon>Juglandaceae</taxon>
        <taxon>Juglans</taxon>
    </lineage>
</organism>
<dbReference type="STRING" id="51240.A0A2I4DM00"/>
<dbReference type="PROSITE" id="PS51683">
    <property type="entry name" value="SAM_OMT_II"/>
    <property type="match status" value="1"/>
</dbReference>
<dbReference type="PANTHER" id="PTHR11746">
    <property type="entry name" value="O-METHYLTRANSFERASE"/>
    <property type="match status" value="1"/>
</dbReference>
<dbReference type="GO" id="GO:0008757">
    <property type="term" value="F:S-adenosylmethionine-dependent methyltransferase activity"/>
    <property type="evidence" value="ECO:0000318"/>
    <property type="project" value="GO_Central"/>
</dbReference>
<dbReference type="Gramene" id="Jr09_08970_p1">
    <property type="protein sequence ID" value="cds.Jr09_08970_p1"/>
    <property type="gene ID" value="Jr09_08970"/>
</dbReference>
<dbReference type="InterPro" id="IPR012967">
    <property type="entry name" value="COMT_dimerisation"/>
</dbReference>
<keyword evidence="3" id="KW-0949">S-adenosyl-L-methionine</keyword>
<dbReference type="Proteomes" id="UP000235220">
    <property type="component" value="Chromosome 9"/>
</dbReference>
<evidence type="ECO:0000313" key="6">
    <source>
        <dbReference type="Proteomes" id="UP000235220"/>
    </source>
</evidence>
<dbReference type="InterPro" id="IPR001077">
    <property type="entry name" value="COMT_C"/>
</dbReference>
<dbReference type="InterPro" id="IPR029063">
    <property type="entry name" value="SAM-dependent_MTases_sf"/>
</dbReference>
<dbReference type="GO" id="GO:0032259">
    <property type="term" value="P:methylation"/>
    <property type="evidence" value="ECO:0000318"/>
    <property type="project" value="GO_Central"/>
</dbReference>
<evidence type="ECO:0000256" key="3">
    <source>
        <dbReference type="ARBA" id="ARBA00022691"/>
    </source>
</evidence>